<proteinExistence type="predicted"/>
<keyword evidence="1" id="KW-1133">Transmembrane helix</keyword>
<keyword evidence="3" id="KW-1185">Reference proteome</keyword>
<reference evidence="2 3" key="1">
    <citation type="submission" date="2022-11" db="EMBL/GenBank/DDBJ databases">
        <title>Haliovirga abyssi gen. nov., sp. nov., a mesophilic fermentative bacterium isolated from the Iheya North hydrothermal field and the proposal of Haliovirgaceae fam. nov.</title>
        <authorList>
            <person name="Miyazaki U."/>
            <person name="Tame A."/>
            <person name="Miyazaki J."/>
            <person name="Takai K."/>
            <person name="Sawayama S."/>
            <person name="Kitajima M."/>
            <person name="Okamoto A."/>
            <person name="Nakagawa S."/>
        </authorList>
    </citation>
    <scope>NUCLEOTIDE SEQUENCE [LARGE SCALE GENOMIC DNA]</scope>
    <source>
        <strain evidence="2 3">IC12</strain>
    </source>
</reference>
<accession>A0AAU9E4J4</accession>
<dbReference type="EMBL" id="AP027059">
    <property type="protein sequence ID" value="BDU51435.1"/>
    <property type="molecule type" value="Genomic_DNA"/>
</dbReference>
<gene>
    <name evidence="2" type="ORF">HLVA_20040</name>
</gene>
<protein>
    <recommendedName>
        <fullName evidence="4">Type II secretion system protein GspC N-terminal domain-containing protein</fullName>
    </recommendedName>
</protein>
<feature type="transmembrane region" description="Helical" evidence="1">
    <location>
        <begin position="12"/>
        <end position="30"/>
    </location>
</feature>
<dbReference type="Proteomes" id="UP001321582">
    <property type="component" value="Chromosome"/>
</dbReference>
<evidence type="ECO:0000313" key="2">
    <source>
        <dbReference type="EMBL" id="BDU51435.1"/>
    </source>
</evidence>
<dbReference type="AlphaFoldDB" id="A0AAU9E4J4"/>
<evidence type="ECO:0000256" key="1">
    <source>
        <dbReference type="SAM" id="Phobius"/>
    </source>
</evidence>
<keyword evidence="1" id="KW-0472">Membrane</keyword>
<keyword evidence="1" id="KW-0812">Transmembrane</keyword>
<name>A0AAU9E4J4_9FUSO</name>
<organism evidence="2 3">
    <name type="scientific">Haliovirga abyssi</name>
    <dbReference type="NCBI Taxonomy" id="2996794"/>
    <lineage>
        <taxon>Bacteria</taxon>
        <taxon>Fusobacteriati</taxon>
        <taxon>Fusobacteriota</taxon>
        <taxon>Fusobacteriia</taxon>
        <taxon>Fusobacteriales</taxon>
        <taxon>Haliovirgaceae</taxon>
        <taxon>Haliovirga</taxon>
    </lineage>
</organism>
<dbReference type="RefSeq" id="WP_307904325.1">
    <property type="nucleotide sequence ID" value="NZ_AP027059.1"/>
</dbReference>
<evidence type="ECO:0000313" key="3">
    <source>
        <dbReference type="Proteomes" id="UP001321582"/>
    </source>
</evidence>
<sequence length="175" mass="20192">MGNKINNKKNFYIILILVSLLLAGIIYFFPTKKNKSVQNKNITKKILNKKDNKAMNIKEEKQVDLKNKATKKDAINKKELIKTRIIVRDIFNSKYLYTKEKVNNQKEKIKEELNFKVMGIAISDRGNKSIILNNGMILKEGDKVGNFKIVRINKAEVIVKNSLGKIIKLNVWEGE</sequence>
<evidence type="ECO:0008006" key="4">
    <source>
        <dbReference type="Google" id="ProtNLM"/>
    </source>
</evidence>
<dbReference type="KEGG" id="haby:HLVA_20040"/>